<reference evidence="1" key="1">
    <citation type="submission" date="2018-05" db="EMBL/GenBank/DDBJ databases">
        <authorList>
            <person name="Lanie J.A."/>
            <person name="Ng W.-L."/>
            <person name="Kazmierczak K.M."/>
            <person name="Andrzejewski T.M."/>
            <person name="Davidsen T.M."/>
            <person name="Wayne K.J."/>
            <person name="Tettelin H."/>
            <person name="Glass J.I."/>
            <person name="Rusch D."/>
            <person name="Podicherti R."/>
            <person name="Tsui H.-C.T."/>
            <person name="Winkler M.E."/>
        </authorList>
    </citation>
    <scope>NUCLEOTIDE SEQUENCE</scope>
</reference>
<proteinExistence type="predicted"/>
<name>A0A382NRF2_9ZZZZ</name>
<organism evidence="1">
    <name type="scientific">marine metagenome</name>
    <dbReference type="NCBI Taxonomy" id="408172"/>
    <lineage>
        <taxon>unclassified sequences</taxon>
        <taxon>metagenomes</taxon>
        <taxon>ecological metagenomes</taxon>
    </lineage>
</organism>
<dbReference type="EMBL" id="UINC01102269">
    <property type="protein sequence ID" value="SVC63759.1"/>
    <property type="molecule type" value="Genomic_DNA"/>
</dbReference>
<evidence type="ECO:0000313" key="1">
    <source>
        <dbReference type="EMBL" id="SVC63759.1"/>
    </source>
</evidence>
<dbReference type="AlphaFoldDB" id="A0A382NRF2"/>
<gene>
    <name evidence="1" type="ORF">METZ01_LOCUS316613</name>
</gene>
<protein>
    <submittedName>
        <fullName evidence="1">Uncharacterized protein</fullName>
    </submittedName>
</protein>
<sequence length="45" mass="5171">MFNYKTKIVQTILDMLYAGRLSVCSWVGKEVDARKLLGASVIEHW</sequence>
<accession>A0A382NRF2</accession>